<feature type="compositionally biased region" description="Low complexity" evidence="9">
    <location>
        <begin position="412"/>
        <end position="432"/>
    </location>
</feature>
<feature type="compositionally biased region" description="Polar residues" evidence="9">
    <location>
        <begin position="217"/>
        <end position="229"/>
    </location>
</feature>
<dbReference type="GO" id="GO:0003677">
    <property type="term" value="F:DNA binding"/>
    <property type="evidence" value="ECO:0007669"/>
    <property type="project" value="UniProtKB-UniRule"/>
</dbReference>
<evidence type="ECO:0000256" key="9">
    <source>
        <dbReference type="SAM" id="MobiDB-lite"/>
    </source>
</evidence>
<evidence type="ECO:0000256" key="5">
    <source>
        <dbReference type="ARBA" id="ARBA00023163"/>
    </source>
</evidence>
<keyword evidence="2" id="KW-0805">Transcription regulation</keyword>
<dbReference type="AlphaFoldDB" id="A0A672IYI1"/>
<feature type="region of interest" description="Disordered" evidence="9">
    <location>
        <begin position="391"/>
        <end position="432"/>
    </location>
</feature>
<dbReference type="CTD" id="60436"/>
<accession>A0A672IYI1</accession>
<evidence type="ECO:0000313" key="12">
    <source>
        <dbReference type="Proteomes" id="UP000472267"/>
    </source>
</evidence>
<dbReference type="CDD" id="cd00086">
    <property type="entry name" value="homeodomain"/>
    <property type="match status" value="1"/>
</dbReference>
<reference evidence="11" key="1">
    <citation type="submission" date="2019-06" db="EMBL/GenBank/DDBJ databases">
        <authorList>
            <consortium name="Wellcome Sanger Institute Data Sharing"/>
        </authorList>
    </citation>
    <scope>NUCLEOTIDE SEQUENCE [LARGE SCALE GENOMIC DNA]</scope>
</reference>
<organism evidence="11 12">
    <name type="scientific">Salarias fasciatus</name>
    <name type="common">Jewelled blenny</name>
    <name type="synonym">Blennius fasciatus</name>
    <dbReference type="NCBI Taxonomy" id="181472"/>
    <lineage>
        <taxon>Eukaryota</taxon>
        <taxon>Metazoa</taxon>
        <taxon>Chordata</taxon>
        <taxon>Craniata</taxon>
        <taxon>Vertebrata</taxon>
        <taxon>Euteleostomi</taxon>
        <taxon>Actinopterygii</taxon>
        <taxon>Neopterygii</taxon>
        <taxon>Teleostei</taxon>
        <taxon>Neoteleostei</taxon>
        <taxon>Acanthomorphata</taxon>
        <taxon>Ovalentaria</taxon>
        <taxon>Blenniimorphae</taxon>
        <taxon>Blenniiformes</taxon>
        <taxon>Blennioidei</taxon>
        <taxon>Blenniidae</taxon>
        <taxon>Salariinae</taxon>
        <taxon>Salarias</taxon>
    </lineage>
</organism>
<feature type="region of interest" description="Disordered" evidence="9">
    <location>
        <begin position="271"/>
        <end position="303"/>
    </location>
</feature>
<evidence type="ECO:0000256" key="7">
    <source>
        <dbReference type="ARBA" id="ARBA00038021"/>
    </source>
</evidence>
<evidence type="ECO:0000313" key="11">
    <source>
        <dbReference type="Ensembl" id="ENSSFAP00005045780.1"/>
    </source>
</evidence>
<evidence type="ECO:0000256" key="4">
    <source>
        <dbReference type="ARBA" id="ARBA00023155"/>
    </source>
</evidence>
<feature type="region of interest" description="Disordered" evidence="9">
    <location>
        <begin position="1"/>
        <end position="46"/>
    </location>
</feature>
<feature type="domain" description="Homeobox" evidence="10">
    <location>
        <begin position="38"/>
        <end position="101"/>
    </location>
</feature>
<gene>
    <name evidence="11" type="primary">LOC115389213</name>
</gene>
<comment type="subcellular location">
    <subcellularLocation>
        <location evidence="1 8">Nucleus</location>
    </subcellularLocation>
</comment>
<dbReference type="PANTHER" id="PTHR11850">
    <property type="entry name" value="HOMEOBOX PROTEIN TRANSCRIPTION FACTORS"/>
    <property type="match status" value="1"/>
</dbReference>
<dbReference type="GO" id="GO:0005634">
    <property type="term" value="C:nucleus"/>
    <property type="evidence" value="ECO:0007669"/>
    <property type="project" value="UniProtKB-SubCell"/>
</dbReference>
<dbReference type="SMART" id="SM00389">
    <property type="entry name" value="HOX"/>
    <property type="match status" value="1"/>
</dbReference>
<evidence type="ECO:0000256" key="2">
    <source>
        <dbReference type="ARBA" id="ARBA00023015"/>
    </source>
</evidence>
<comment type="similarity">
    <text evidence="7">Belongs to the TALE/TGIF homeobox family.</text>
</comment>
<reference evidence="11" key="2">
    <citation type="submission" date="2025-08" db="UniProtKB">
        <authorList>
            <consortium name="Ensembl"/>
        </authorList>
    </citation>
    <scope>IDENTIFICATION</scope>
</reference>
<feature type="compositionally biased region" description="Low complexity" evidence="9">
    <location>
        <begin position="124"/>
        <end position="149"/>
    </location>
</feature>
<protein>
    <submittedName>
        <fullName evidence="11">Flocculation protein FLO11-like</fullName>
    </submittedName>
</protein>
<dbReference type="InterPro" id="IPR050224">
    <property type="entry name" value="TALE_homeobox"/>
</dbReference>
<keyword evidence="3 8" id="KW-0238">DNA-binding</keyword>
<keyword evidence="12" id="KW-1185">Reference proteome</keyword>
<dbReference type="FunFam" id="1.10.10.60:FF:000059">
    <property type="entry name" value="TGFB-induced factor homeobox 1"/>
    <property type="match status" value="1"/>
</dbReference>
<dbReference type="SUPFAM" id="SSF46689">
    <property type="entry name" value="Homeodomain-like"/>
    <property type="match status" value="1"/>
</dbReference>
<dbReference type="Gene3D" id="1.10.10.60">
    <property type="entry name" value="Homeodomain-like"/>
    <property type="match status" value="1"/>
</dbReference>
<evidence type="ECO:0000256" key="1">
    <source>
        <dbReference type="ARBA" id="ARBA00004123"/>
    </source>
</evidence>
<dbReference type="OrthoDB" id="10056939at2759"/>
<name>A0A672IYI1_SALFA</name>
<dbReference type="GO" id="GO:0006355">
    <property type="term" value="P:regulation of DNA-templated transcription"/>
    <property type="evidence" value="ECO:0007669"/>
    <property type="project" value="InterPro"/>
</dbReference>
<dbReference type="Pfam" id="PF05920">
    <property type="entry name" value="Homeobox_KN"/>
    <property type="match status" value="1"/>
</dbReference>
<evidence type="ECO:0000256" key="8">
    <source>
        <dbReference type="PROSITE-ProRule" id="PRU00108"/>
    </source>
</evidence>
<dbReference type="InterPro" id="IPR009057">
    <property type="entry name" value="Homeodomain-like_sf"/>
</dbReference>
<dbReference type="PROSITE" id="PS50071">
    <property type="entry name" value="HOMEOBOX_2"/>
    <property type="match status" value="1"/>
</dbReference>
<dbReference type="InterPro" id="IPR001356">
    <property type="entry name" value="HD"/>
</dbReference>
<keyword evidence="4 8" id="KW-0371">Homeobox</keyword>
<sequence length="581" mass="60933">MKTPKRVRDEPQSEQEHSSAVSNSDEDAPMDLSVKQLSGKRRRRGNLPRASVQILRDWLYEHRYNAYPSEQEKQILSRQTNLTVLQICNWFINARRRVLPEMLRKDGKDPSKFTISRKIFSRNSTDSPDGGGASASDSNSSSDLSEARASVIHPSPTLGLSVLGNTATAILTRAGYPGEEGSTQALMTLDTHTLLKEDPEQEAGAAPPHPPPDSHNVAATSTSDLSNTLPHPQFNVQDFRDFRILVEAAVYRAAELEKLRELSQAQTQTAAVEVKSEDTKADWSNSVATGPASPPEDSQSVMDPTTVQSLMERAMDIPVPTAASLISESSAASLPAPYLTLASRVSTPPVNIVTPLEKDTNQAPGPSSSHLFPSRLPAYVPVSALVLGQQNPQRAAPAPPAVTPTSSPAPPTQTVTASPSVPTNPAPVSSGSPAAVALLPAGASAAASSPSVSRGVLLHLPFYTPALVPVTVPCPPPAAKSVPAATPSPSPMSPAALAPAVVPATPPSPSAITPLAGLTPPLQLSASAGSMSSSSQRNAAIVWSMVHPDTRQPGSLQVAKPPIAAVWGPKHGLHTVSEPVN</sequence>
<evidence type="ECO:0000256" key="6">
    <source>
        <dbReference type="ARBA" id="ARBA00023242"/>
    </source>
</evidence>
<dbReference type="OMA" id="TVWGPQH"/>
<dbReference type="GeneID" id="115389213"/>
<dbReference type="RefSeq" id="XP_029948544.1">
    <property type="nucleotide sequence ID" value="XM_030092684.1"/>
</dbReference>
<dbReference type="InterPro" id="IPR008422">
    <property type="entry name" value="KN_HD"/>
</dbReference>
<feature type="compositionally biased region" description="Basic and acidic residues" evidence="9">
    <location>
        <begin position="1"/>
        <end position="17"/>
    </location>
</feature>
<dbReference type="Proteomes" id="UP000472267">
    <property type="component" value="Chromosome 5"/>
</dbReference>
<keyword evidence="5" id="KW-0804">Transcription</keyword>
<reference evidence="11" key="3">
    <citation type="submission" date="2025-09" db="UniProtKB">
        <authorList>
            <consortium name="Ensembl"/>
        </authorList>
    </citation>
    <scope>IDENTIFICATION</scope>
</reference>
<dbReference type="InParanoid" id="A0A672IYI1"/>
<dbReference type="Ensembl" id="ENSSFAT00005047358.1">
    <property type="protein sequence ID" value="ENSSFAP00005045780.1"/>
    <property type="gene ID" value="ENSSFAG00005022388.1"/>
</dbReference>
<feature type="region of interest" description="Disordered" evidence="9">
    <location>
        <begin position="199"/>
        <end position="229"/>
    </location>
</feature>
<feature type="DNA-binding region" description="Homeobox" evidence="8">
    <location>
        <begin position="40"/>
        <end position="102"/>
    </location>
</feature>
<feature type="compositionally biased region" description="Pro residues" evidence="9">
    <location>
        <begin position="397"/>
        <end position="411"/>
    </location>
</feature>
<evidence type="ECO:0000259" key="10">
    <source>
        <dbReference type="PROSITE" id="PS50071"/>
    </source>
</evidence>
<keyword evidence="6 8" id="KW-0539">Nucleus</keyword>
<proteinExistence type="inferred from homology"/>
<feature type="region of interest" description="Disordered" evidence="9">
    <location>
        <begin position="119"/>
        <end position="149"/>
    </location>
</feature>
<evidence type="ECO:0000256" key="3">
    <source>
        <dbReference type="ARBA" id="ARBA00023125"/>
    </source>
</evidence>